<proteinExistence type="inferred from homology"/>
<evidence type="ECO:0000313" key="4">
    <source>
        <dbReference type="EMBL" id="APR99969.1"/>
    </source>
</evidence>
<dbReference type="GO" id="GO:0003735">
    <property type="term" value="F:structural constituent of ribosome"/>
    <property type="evidence" value="ECO:0007669"/>
    <property type="project" value="InterPro"/>
</dbReference>
<protein>
    <recommendedName>
        <fullName evidence="3">Small ribosomal subunit protein bS16</fullName>
    </recommendedName>
</protein>
<dbReference type="PANTHER" id="PTHR12919:SF20">
    <property type="entry name" value="SMALL RIBOSOMAL SUBUNIT PROTEIN BS16M"/>
    <property type="match status" value="1"/>
</dbReference>
<accession>A0A1L6MWN5</accession>
<evidence type="ECO:0000256" key="3">
    <source>
        <dbReference type="HAMAP-Rule" id="MF_00385"/>
    </source>
</evidence>
<keyword evidence="2 3" id="KW-0687">Ribonucleoprotein</keyword>
<dbReference type="SUPFAM" id="SSF54565">
    <property type="entry name" value="Ribosomal protein S16"/>
    <property type="match status" value="1"/>
</dbReference>
<dbReference type="GO" id="GO:0015935">
    <property type="term" value="C:small ribosomal subunit"/>
    <property type="evidence" value="ECO:0007669"/>
    <property type="project" value="TreeGrafter"/>
</dbReference>
<dbReference type="OrthoDB" id="9807878at2"/>
<dbReference type="Pfam" id="PF00886">
    <property type="entry name" value="Ribosomal_S16"/>
    <property type="match status" value="1"/>
</dbReference>
<dbReference type="GO" id="GO:0006412">
    <property type="term" value="P:translation"/>
    <property type="evidence" value="ECO:0007669"/>
    <property type="project" value="UniProtKB-UniRule"/>
</dbReference>
<dbReference type="KEGG" id="pabo:BCY86_04190"/>
<dbReference type="InterPro" id="IPR000307">
    <property type="entry name" value="Ribosomal_bS16"/>
</dbReference>
<dbReference type="STRING" id="1882918.BCY86_04190"/>
<dbReference type="PANTHER" id="PTHR12919">
    <property type="entry name" value="30S RIBOSOMAL PROTEIN S16"/>
    <property type="match status" value="1"/>
</dbReference>
<comment type="similarity">
    <text evidence="3">Belongs to the bacterial ribosomal protein bS16 family.</text>
</comment>
<sequence length="103" mass="11828">MAVHIRLAPSGSKKRPFYRVVVADQRSPRGGRFLEKLGIYNPQRSPIIFQINQARFAYWKSVGAQLTPTVAQLFKKCYRSMYASEASTSIERPFGKHLPSQRR</sequence>
<dbReference type="NCBIfam" id="TIGR00002">
    <property type="entry name" value="S16"/>
    <property type="match status" value="1"/>
</dbReference>
<dbReference type="InterPro" id="IPR023803">
    <property type="entry name" value="Ribosomal_bS16_dom_sf"/>
</dbReference>
<dbReference type="Proteomes" id="UP000185544">
    <property type="component" value="Chromosome"/>
</dbReference>
<dbReference type="HAMAP" id="MF_00385">
    <property type="entry name" value="Ribosomal_bS16"/>
    <property type="match status" value="1"/>
</dbReference>
<dbReference type="EMBL" id="CP016908">
    <property type="protein sequence ID" value="APR99969.1"/>
    <property type="molecule type" value="Genomic_DNA"/>
</dbReference>
<evidence type="ECO:0000256" key="2">
    <source>
        <dbReference type="ARBA" id="ARBA00023274"/>
    </source>
</evidence>
<dbReference type="Gene3D" id="3.30.1320.10">
    <property type="match status" value="1"/>
</dbReference>
<dbReference type="RefSeq" id="WP_075276635.1">
    <property type="nucleotide sequence ID" value="NZ_CP016908.1"/>
</dbReference>
<evidence type="ECO:0000256" key="1">
    <source>
        <dbReference type="ARBA" id="ARBA00022980"/>
    </source>
</evidence>
<keyword evidence="1 3" id="KW-0689">Ribosomal protein</keyword>
<evidence type="ECO:0000313" key="5">
    <source>
        <dbReference type="Proteomes" id="UP000185544"/>
    </source>
</evidence>
<gene>
    <name evidence="3" type="primary">rpsP</name>
    <name evidence="4" type="ORF">BCY86_04190</name>
</gene>
<reference evidence="4 5" key="1">
    <citation type="submission" date="2016-08" db="EMBL/GenBank/DDBJ databases">
        <title>Identification and validation of antigenic proteins from Pajaroellobacter abortibovis using de-novo genome sequence assembly and reverse vaccinology.</title>
        <authorList>
            <person name="Welly B.T."/>
            <person name="Miller M.R."/>
            <person name="Stott J.L."/>
            <person name="Blanchard M.T."/>
            <person name="Islas-Trejo A.D."/>
            <person name="O'Rourke S.M."/>
            <person name="Young A.E."/>
            <person name="Medrano J.F."/>
            <person name="Van Eenennaam A.L."/>
        </authorList>
    </citation>
    <scope>NUCLEOTIDE SEQUENCE [LARGE SCALE GENOMIC DNA]</scope>
    <source>
        <strain evidence="4 5">BTF92-0548A/99-0131</strain>
    </source>
</reference>
<name>A0A1L6MWN5_9BACT</name>
<dbReference type="AlphaFoldDB" id="A0A1L6MWN5"/>
<keyword evidence="5" id="KW-1185">Reference proteome</keyword>
<organism evidence="4 5">
    <name type="scientific">Pajaroellobacter abortibovis</name>
    <dbReference type="NCBI Taxonomy" id="1882918"/>
    <lineage>
        <taxon>Bacteria</taxon>
        <taxon>Pseudomonadati</taxon>
        <taxon>Myxococcota</taxon>
        <taxon>Polyangia</taxon>
        <taxon>Polyangiales</taxon>
        <taxon>Polyangiaceae</taxon>
    </lineage>
</organism>
<dbReference type="GO" id="GO:0005737">
    <property type="term" value="C:cytoplasm"/>
    <property type="evidence" value="ECO:0007669"/>
    <property type="project" value="UniProtKB-ARBA"/>
</dbReference>